<organism evidence="2 3">
    <name type="scientific">Solanum verrucosum</name>
    <dbReference type="NCBI Taxonomy" id="315347"/>
    <lineage>
        <taxon>Eukaryota</taxon>
        <taxon>Viridiplantae</taxon>
        <taxon>Streptophyta</taxon>
        <taxon>Embryophyta</taxon>
        <taxon>Tracheophyta</taxon>
        <taxon>Spermatophyta</taxon>
        <taxon>Magnoliopsida</taxon>
        <taxon>eudicotyledons</taxon>
        <taxon>Gunneridae</taxon>
        <taxon>Pentapetalae</taxon>
        <taxon>asterids</taxon>
        <taxon>lamiids</taxon>
        <taxon>Solanales</taxon>
        <taxon>Solanaceae</taxon>
        <taxon>Solanoideae</taxon>
        <taxon>Solaneae</taxon>
        <taxon>Solanum</taxon>
    </lineage>
</organism>
<dbReference type="PANTHER" id="PTHR33116">
    <property type="entry name" value="REVERSE TRANSCRIPTASE ZINC-BINDING DOMAIN-CONTAINING PROTEIN-RELATED-RELATED"/>
    <property type="match status" value="1"/>
</dbReference>
<keyword evidence="3" id="KW-1185">Reference proteome</keyword>
<reference evidence="2" key="1">
    <citation type="submission" date="2023-08" db="EMBL/GenBank/DDBJ databases">
        <title>A de novo genome assembly of Solanum verrucosum Schlechtendal, a Mexican diploid species geographically isolated from the other diploid A-genome species in potato relatives.</title>
        <authorList>
            <person name="Hosaka K."/>
        </authorList>
    </citation>
    <scope>NUCLEOTIDE SEQUENCE</scope>
    <source>
        <tissue evidence="2">Young leaves</tissue>
    </source>
</reference>
<evidence type="ECO:0000313" key="3">
    <source>
        <dbReference type="Proteomes" id="UP001234989"/>
    </source>
</evidence>
<keyword evidence="1" id="KW-0472">Membrane</keyword>
<feature type="transmembrane region" description="Helical" evidence="1">
    <location>
        <begin position="267"/>
        <end position="289"/>
    </location>
</feature>
<keyword evidence="1" id="KW-1133">Transmembrane helix</keyword>
<evidence type="ECO:0000313" key="2">
    <source>
        <dbReference type="EMBL" id="WMV55556.1"/>
    </source>
</evidence>
<dbReference type="Proteomes" id="UP001234989">
    <property type="component" value="Chromosome 11"/>
</dbReference>
<name>A0AAF0V2J6_SOLVR</name>
<accession>A0AAF0V2J6</accession>
<sequence length="415" mass="48999">MLTDEKTTNKSELLLEYEELIKKEEISWRQKSRALWLKEGDRNTKFFYNVANANKRYNSIDQLCVQGKIIQKNARIEGEIVEFYQSLYTETIYWKPTYQFPNCPVLSTEEKESMQGSFEEEEVLRCLKMCAADKAPGPDGFTMGFFIRCWEVVKYVIMNVFHNFLEKDMFERSFNATFITLIPKKKGMLGLHINWGKSFLYPINEVTTMQPLNAILGGEIGSLPTMYLGMPLGANSKSNENWNNVVEKCEKKLARWKRQYLSLGGRLILFNFVLDSLPTYMMSLFLIPAKNISRLDRIRKKFLWQGNKDRKSYHLVKWESLIIYKKFGGLGIKNLDTHSKTLKMKWLCKYANDKETLWGRVIEAKYEEEDRWITKEITTPYGVNLWRSIRDLWNELKCFFKIKVNNGAKTRFWKD</sequence>
<protein>
    <submittedName>
        <fullName evidence="2">Uncharacterized protein</fullName>
    </submittedName>
</protein>
<gene>
    <name evidence="2" type="ORF">MTR67_048941</name>
</gene>
<dbReference type="PANTHER" id="PTHR33116:SF85">
    <property type="entry name" value="REVERSE TRANSCRIPTASE ZINC-BINDING DOMAIN-CONTAINING PROTEIN"/>
    <property type="match status" value="1"/>
</dbReference>
<evidence type="ECO:0000256" key="1">
    <source>
        <dbReference type="SAM" id="Phobius"/>
    </source>
</evidence>
<dbReference type="AlphaFoldDB" id="A0AAF0V2J6"/>
<dbReference type="EMBL" id="CP133622">
    <property type="protein sequence ID" value="WMV55556.1"/>
    <property type="molecule type" value="Genomic_DNA"/>
</dbReference>
<keyword evidence="1" id="KW-0812">Transmembrane</keyword>
<proteinExistence type="predicted"/>